<dbReference type="NCBIfam" id="TIGR03347">
    <property type="entry name" value="VI_chp_1"/>
    <property type="match status" value="1"/>
</dbReference>
<gene>
    <name evidence="1" type="primary">tssG</name>
    <name evidence="1" type="ORF">KCG35_05810</name>
</gene>
<protein>
    <submittedName>
        <fullName evidence="1">Type VI secretion system baseplate subunit TssG</fullName>
    </submittedName>
</protein>
<dbReference type="RefSeq" id="WP_215818733.1">
    <property type="nucleotide sequence ID" value="NZ_JAGSOY010000008.1"/>
</dbReference>
<evidence type="ECO:0000313" key="2">
    <source>
        <dbReference type="Proteomes" id="UP000690515"/>
    </source>
</evidence>
<dbReference type="PANTHER" id="PTHR35564">
    <property type="match status" value="1"/>
</dbReference>
<sequence>MGASHRSAASALMYDLLVNSRQYSFYQAVHLLTSYYIPVSAKFDDQPINMRYRANASLAFPPSDIASLEIRQLEARQDYLLTVNFMGLYGPASPLPAFYTERIVQNDPENHPIRDFMDLFNHRYIELLYHGWKKYRYYLNYQEEALDEFSQHMFSLIGLGELNLRKSTHLHWHRLLPYLGLLSMRIHSAGVLSGIMRHYFQHKAISIQQCMLRVVPIPEEQRNRLGAANCEMGINLVLGASVRDRSGKFRVVIDDLDFSRFERFLPSGDDYRPLHELIKFIQRDQLEYDIKLGLRPYEAPKLELKQTSRCRLGWTTWLGEHQSLKNHHEVVLPSYHWFSADQQQQDIVTHEA</sequence>
<accession>A0ABS5Z9Y9</accession>
<reference evidence="1 2" key="1">
    <citation type="submission" date="2021-04" db="EMBL/GenBank/DDBJ databases">
        <authorList>
            <person name="Pira H."/>
            <person name="Risdian C."/>
            <person name="Wink J."/>
        </authorList>
    </citation>
    <scope>NUCLEOTIDE SEQUENCE [LARGE SCALE GENOMIC DNA]</scope>
    <source>
        <strain evidence="1 2">WH53</strain>
    </source>
</reference>
<keyword evidence="2" id="KW-1185">Reference proteome</keyword>
<proteinExistence type="predicted"/>
<dbReference type="Proteomes" id="UP000690515">
    <property type="component" value="Unassembled WGS sequence"/>
</dbReference>
<dbReference type="EMBL" id="JAGSOY010000008">
    <property type="protein sequence ID" value="MBU2710568.1"/>
    <property type="molecule type" value="Genomic_DNA"/>
</dbReference>
<organism evidence="1 2">
    <name type="scientific">Zooshikella harenae</name>
    <dbReference type="NCBI Taxonomy" id="2827238"/>
    <lineage>
        <taxon>Bacteria</taxon>
        <taxon>Pseudomonadati</taxon>
        <taxon>Pseudomonadota</taxon>
        <taxon>Gammaproteobacteria</taxon>
        <taxon>Oceanospirillales</taxon>
        <taxon>Zooshikellaceae</taxon>
        <taxon>Zooshikella</taxon>
    </lineage>
</organism>
<comment type="caution">
    <text evidence="1">The sequence shown here is derived from an EMBL/GenBank/DDBJ whole genome shotgun (WGS) entry which is preliminary data.</text>
</comment>
<dbReference type="PANTHER" id="PTHR35564:SF3">
    <property type="entry name" value="TYPE VI SECRETION SYSTEM BASEPLATE SUBUNIT TSSG"/>
    <property type="match status" value="1"/>
</dbReference>
<name>A0ABS5Z9Y9_9GAMM</name>
<evidence type="ECO:0000313" key="1">
    <source>
        <dbReference type="EMBL" id="MBU2710568.1"/>
    </source>
</evidence>
<dbReference type="InterPro" id="IPR010732">
    <property type="entry name" value="T6SS_TssG-like"/>
</dbReference>
<dbReference type="Pfam" id="PF06996">
    <property type="entry name" value="T6SS_TssG"/>
    <property type="match status" value="1"/>
</dbReference>